<dbReference type="RefSeq" id="WP_394297813.1">
    <property type="nucleotide sequence ID" value="NZ_CP009515.1"/>
</dbReference>
<evidence type="ECO:0000313" key="2">
    <source>
        <dbReference type="EMBL" id="AKB74092.1"/>
    </source>
</evidence>
<sequence length="360" mass="40532">MIRKSDTLLITLLLFFGVLIFPASADDSVQLSPESNNSENSEVSNVDFDYYTYFFGLYSQGNNVITRYGKLPVLETEDQKENWNSTLEELSNEIKDTVVSKYMYPNGEVMTCGANAKGYFVILFKYGNVDEQLMDEIYSLIDNSAEEMGIQDIPVEFGYGTYREVISLDSEPGIYHWFGESTENLSESAIYTLEEVMKQKTVMSVHKTIAAYGNIPLLKDKNETISWVNELSEIANATEEKITPYMEQGQVIKYAVGIRLEVEINETLSPEEKTFLAEEIYQIIDQAARKQNVTNVPVIFMSTPEEEVIKRSNNSKNNNSESDNGSSLNENGSSKRNSTPSFGLLGSLACLGGGWKFRKK</sequence>
<evidence type="ECO:0008006" key="4">
    <source>
        <dbReference type="Google" id="ProtNLM"/>
    </source>
</evidence>
<gene>
    <name evidence="2" type="ORF">MSLAZ_0831</name>
</gene>
<proteinExistence type="predicted"/>
<dbReference type="EMBL" id="CP009515">
    <property type="protein sequence ID" value="AKB74092.1"/>
    <property type="molecule type" value="Genomic_DNA"/>
</dbReference>
<feature type="region of interest" description="Disordered" evidence="1">
    <location>
        <begin position="307"/>
        <end position="339"/>
    </location>
</feature>
<dbReference type="HOGENOM" id="CLU_724835_0_0_2"/>
<reference evidence="2 3" key="1">
    <citation type="submission" date="2014-07" db="EMBL/GenBank/DDBJ databases">
        <title>Methanogenic archaea and the global carbon cycle.</title>
        <authorList>
            <person name="Henriksen J.R."/>
            <person name="Luke J."/>
            <person name="Reinhart S."/>
            <person name="Benedict M.N."/>
            <person name="Youngblut N.D."/>
            <person name="Metcalf M.E."/>
            <person name="Whitaker R.J."/>
            <person name="Metcalf W.W."/>
        </authorList>
    </citation>
    <scope>NUCLEOTIDE SEQUENCE [LARGE SCALE GENOMIC DNA]</scope>
    <source>
        <strain evidence="2 3">Z-7289</strain>
    </source>
</reference>
<dbReference type="KEGG" id="mls:MSLAZ_0831"/>
<keyword evidence="3" id="KW-1185">Reference proteome</keyword>
<protein>
    <recommendedName>
        <fullName evidence="4">GTPases-Sulfate adenylate transferase subunit 1</fullName>
    </recommendedName>
</protein>
<dbReference type="AlphaFoldDB" id="A0A0E3S4I8"/>
<feature type="compositionally biased region" description="Low complexity" evidence="1">
    <location>
        <begin position="312"/>
        <end position="335"/>
    </location>
</feature>
<evidence type="ECO:0000313" key="3">
    <source>
        <dbReference type="Proteomes" id="UP000033072"/>
    </source>
</evidence>
<organism evidence="2 3">
    <name type="scientific">Methanosarcina lacustris Z-7289</name>
    <dbReference type="NCBI Taxonomy" id="1434111"/>
    <lineage>
        <taxon>Archaea</taxon>
        <taxon>Methanobacteriati</taxon>
        <taxon>Methanobacteriota</taxon>
        <taxon>Stenosarchaea group</taxon>
        <taxon>Methanomicrobia</taxon>
        <taxon>Methanosarcinales</taxon>
        <taxon>Methanosarcinaceae</taxon>
        <taxon>Methanosarcina</taxon>
    </lineage>
</organism>
<evidence type="ECO:0000256" key="1">
    <source>
        <dbReference type="SAM" id="MobiDB-lite"/>
    </source>
</evidence>
<accession>A0A0E3S4I8</accession>
<name>A0A0E3S4I8_9EURY</name>
<dbReference type="GeneID" id="24805544"/>
<dbReference type="Proteomes" id="UP000033072">
    <property type="component" value="Chromosome"/>
</dbReference>
<dbReference type="PATRIC" id="fig|1434111.4.peg.1055"/>